<protein>
    <submittedName>
        <fullName evidence="3">Uncharacterized protein</fullName>
    </submittedName>
</protein>
<accession>A0ABD3SCA7</accession>
<feature type="signal peptide" evidence="2">
    <location>
        <begin position="1"/>
        <end position="22"/>
    </location>
</feature>
<name>A0ABD3SCA7_9STRA</name>
<proteinExistence type="predicted"/>
<evidence type="ECO:0000256" key="2">
    <source>
        <dbReference type="SAM" id="SignalP"/>
    </source>
</evidence>
<gene>
    <name evidence="3" type="ORF">ACHAXA_007854</name>
</gene>
<evidence type="ECO:0000313" key="3">
    <source>
        <dbReference type="EMBL" id="KAL3822061.1"/>
    </source>
</evidence>
<sequence>MVFVTHLVVAMAAMGILPPSEGYVNVSLSSPYMSAKVFMPMEGEGFTDDRYYLGSRFEHGSMIGDFLIGKDAEVYGRGLWREPHNPNWPESGVGLASEFGCGHDGVACVGRGDIYNGVLGYDTAKAGEPFLKIGVGALIKGSCPACSWRDDDVYRFNSPYKFFRPPSWKVLPSPGPNEVTVYSEERLGDFGYGITKTTRLDGNVLTVRSLLTNLGKKQFATPWYSHHFFTGDREPIGPGYVLNLGLSEYGLPNQTPVFKQPGLGSWSGDMNDYFDITMANDGSISMTMKKAIPEGIKLKADFLDENTQTLTDGSFNVHAPNGVSVHEKIPELQTNSRNPFIYAYSVYAERGALCPEPMLLLYLQPAETTFWTQNLRFSSSYRSLGERVNVFFLPMFSAEAWDIPFHLSSRCAFMLIAACFGIVIASYNRASDSRRRGGYSLIPHHQNMVQEEDTLSSV</sequence>
<dbReference type="EMBL" id="JALLPB020000076">
    <property type="protein sequence ID" value="KAL3822061.1"/>
    <property type="molecule type" value="Genomic_DNA"/>
</dbReference>
<comment type="caution">
    <text evidence="3">The sequence shown here is derived from an EMBL/GenBank/DDBJ whole genome shotgun (WGS) entry which is preliminary data.</text>
</comment>
<reference evidence="3 4" key="1">
    <citation type="submission" date="2024-10" db="EMBL/GenBank/DDBJ databases">
        <title>Updated reference genomes for cyclostephanoid diatoms.</title>
        <authorList>
            <person name="Roberts W.R."/>
            <person name="Alverson A.J."/>
        </authorList>
    </citation>
    <scope>NUCLEOTIDE SEQUENCE [LARGE SCALE GENOMIC DNA]</scope>
    <source>
        <strain evidence="3 4">AJA228-03</strain>
    </source>
</reference>
<dbReference type="AlphaFoldDB" id="A0ABD3SCA7"/>
<feature type="chain" id="PRO_5044759829" evidence="2">
    <location>
        <begin position="23"/>
        <end position="458"/>
    </location>
</feature>
<keyword evidence="4" id="KW-1185">Reference proteome</keyword>
<keyword evidence="2" id="KW-0732">Signal</keyword>
<keyword evidence="1" id="KW-0812">Transmembrane</keyword>
<feature type="transmembrane region" description="Helical" evidence="1">
    <location>
        <begin position="412"/>
        <end position="430"/>
    </location>
</feature>
<evidence type="ECO:0000313" key="4">
    <source>
        <dbReference type="Proteomes" id="UP001530377"/>
    </source>
</evidence>
<dbReference type="Proteomes" id="UP001530377">
    <property type="component" value="Unassembled WGS sequence"/>
</dbReference>
<organism evidence="3 4">
    <name type="scientific">Cyclostephanos tholiformis</name>
    <dbReference type="NCBI Taxonomy" id="382380"/>
    <lineage>
        <taxon>Eukaryota</taxon>
        <taxon>Sar</taxon>
        <taxon>Stramenopiles</taxon>
        <taxon>Ochrophyta</taxon>
        <taxon>Bacillariophyta</taxon>
        <taxon>Coscinodiscophyceae</taxon>
        <taxon>Thalassiosirophycidae</taxon>
        <taxon>Stephanodiscales</taxon>
        <taxon>Stephanodiscaceae</taxon>
        <taxon>Cyclostephanos</taxon>
    </lineage>
</organism>
<keyword evidence="1" id="KW-1133">Transmembrane helix</keyword>
<keyword evidence="1" id="KW-0472">Membrane</keyword>
<evidence type="ECO:0000256" key="1">
    <source>
        <dbReference type="SAM" id="Phobius"/>
    </source>
</evidence>